<evidence type="ECO:0000256" key="9">
    <source>
        <dbReference type="SAM" id="Coils"/>
    </source>
</evidence>
<comment type="caution">
    <text evidence="13">The sequence shown here is derived from an EMBL/GenBank/DDBJ whole genome shotgun (WGS) entry which is preliminary data.</text>
</comment>
<keyword evidence="14" id="KW-1185">Reference proteome</keyword>
<proteinExistence type="predicted"/>
<organism evidence="13 14">
    <name type="scientific">Candidatus Magnetobacterium casense</name>
    <dbReference type="NCBI Taxonomy" id="1455061"/>
    <lineage>
        <taxon>Bacteria</taxon>
        <taxon>Pseudomonadati</taxon>
        <taxon>Nitrospirota</taxon>
        <taxon>Thermodesulfovibrionia</taxon>
        <taxon>Thermodesulfovibrionales</taxon>
        <taxon>Candidatus Magnetobacteriaceae</taxon>
        <taxon>Candidatus Magnetobacterium</taxon>
    </lineage>
</organism>
<feature type="domain" description="PAC" evidence="12">
    <location>
        <begin position="123"/>
        <end position="175"/>
    </location>
</feature>
<dbReference type="Pfam" id="PF02518">
    <property type="entry name" value="HATPase_c"/>
    <property type="match status" value="1"/>
</dbReference>
<dbReference type="PROSITE" id="PS50112">
    <property type="entry name" value="PAS"/>
    <property type="match status" value="2"/>
</dbReference>
<dbReference type="CDD" id="cd00082">
    <property type="entry name" value="HisKA"/>
    <property type="match status" value="1"/>
</dbReference>
<dbReference type="PANTHER" id="PTHR43065">
    <property type="entry name" value="SENSOR HISTIDINE KINASE"/>
    <property type="match status" value="1"/>
</dbReference>
<dbReference type="SMART" id="SM00387">
    <property type="entry name" value="HATPase_c"/>
    <property type="match status" value="1"/>
</dbReference>
<dbReference type="InterPro" id="IPR001610">
    <property type="entry name" value="PAC"/>
</dbReference>
<dbReference type="NCBIfam" id="TIGR00229">
    <property type="entry name" value="sensory_box"/>
    <property type="match status" value="2"/>
</dbReference>
<keyword evidence="3" id="KW-0597">Phosphoprotein</keyword>
<dbReference type="PROSITE" id="PS50113">
    <property type="entry name" value="PAC"/>
    <property type="match status" value="1"/>
</dbReference>
<dbReference type="RefSeq" id="WP_218251520.1">
    <property type="nucleotide sequence ID" value="NZ_JABXWD010000056.1"/>
</dbReference>
<gene>
    <name evidence="13" type="ORF">HWQ67_04855</name>
</gene>
<evidence type="ECO:0000256" key="3">
    <source>
        <dbReference type="ARBA" id="ARBA00022553"/>
    </source>
</evidence>
<dbReference type="InterPro" id="IPR003594">
    <property type="entry name" value="HATPase_dom"/>
</dbReference>
<name>A0ABS6RW94_9BACT</name>
<dbReference type="InterPro" id="IPR000700">
    <property type="entry name" value="PAS-assoc_C"/>
</dbReference>
<keyword evidence="5" id="KW-0547">Nucleotide-binding</keyword>
<keyword evidence="7" id="KW-0067">ATP-binding</keyword>
<keyword evidence="9" id="KW-0175">Coiled coil</keyword>
<dbReference type="CDD" id="cd00130">
    <property type="entry name" value="PAS"/>
    <property type="match status" value="2"/>
</dbReference>
<feature type="domain" description="Histidine kinase" evidence="10">
    <location>
        <begin position="638"/>
        <end position="858"/>
    </location>
</feature>
<dbReference type="Pfam" id="PF08447">
    <property type="entry name" value="PAS_3"/>
    <property type="match status" value="1"/>
</dbReference>
<evidence type="ECO:0000256" key="2">
    <source>
        <dbReference type="ARBA" id="ARBA00012438"/>
    </source>
</evidence>
<dbReference type="SMART" id="SM00091">
    <property type="entry name" value="PAS"/>
    <property type="match status" value="3"/>
</dbReference>
<evidence type="ECO:0000256" key="5">
    <source>
        <dbReference type="ARBA" id="ARBA00022741"/>
    </source>
</evidence>
<dbReference type="InterPro" id="IPR013655">
    <property type="entry name" value="PAS_fold_3"/>
</dbReference>
<evidence type="ECO:0000256" key="8">
    <source>
        <dbReference type="ARBA" id="ARBA00023012"/>
    </source>
</evidence>
<evidence type="ECO:0000259" key="10">
    <source>
        <dbReference type="PROSITE" id="PS50109"/>
    </source>
</evidence>
<evidence type="ECO:0000259" key="12">
    <source>
        <dbReference type="PROSITE" id="PS50113"/>
    </source>
</evidence>
<dbReference type="Pfam" id="PF13185">
    <property type="entry name" value="GAF_2"/>
    <property type="match status" value="1"/>
</dbReference>
<dbReference type="EC" id="2.7.13.3" evidence="2"/>
<accession>A0ABS6RW94</accession>
<dbReference type="SMART" id="SM00086">
    <property type="entry name" value="PAC"/>
    <property type="match status" value="2"/>
</dbReference>
<keyword evidence="8" id="KW-0902">Two-component regulatory system</keyword>
<dbReference type="InterPro" id="IPR003661">
    <property type="entry name" value="HisK_dim/P_dom"/>
</dbReference>
<dbReference type="CDD" id="cd00075">
    <property type="entry name" value="HATPase"/>
    <property type="match status" value="1"/>
</dbReference>
<keyword evidence="4" id="KW-0808">Transferase</keyword>
<comment type="catalytic activity">
    <reaction evidence="1">
        <text>ATP + protein L-histidine = ADP + protein N-phospho-L-histidine.</text>
        <dbReference type="EC" id="2.7.13.3"/>
    </reaction>
</comment>
<dbReference type="SMART" id="SM00065">
    <property type="entry name" value="GAF"/>
    <property type="match status" value="1"/>
</dbReference>
<dbReference type="InterPro" id="IPR005467">
    <property type="entry name" value="His_kinase_dom"/>
</dbReference>
<feature type="coiled-coil region" evidence="9">
    <location>
        <begin position="159"/>
        <end position="186"/>
    </location>
</feature>
<sequence>MTEKKQPRAIGKEQSLQIKSKVSKESNVTRHSTLIDNVFKWGGNRSENKQMFKVIFEQAPVGIAIVHSSTGKFVKVNTAYCNILGYTQEEMLNLGFQEITYPGDLQTEMDNMKLLISGEIQSFNMEKRHIRKDGQIVWVNINEVRLWESLEYPTFHINIADEITEKKRMSTKLRESEERYRNLFDQSPDAILIADPKTGDIVDANQTASVLLGRPVSEIKGMHQSQLHPKDKEELSKELFKELIRDLINNGSVYPIEIDVVRSNGDKIPCEVLAQIIYHNGSPFVQGVFRDVSLRRYMEAVIKKERDKLKAITDAITIGLLIINRQYHIELVNDAMISDFGEVNGRRCYEYFHDRTEPCSWCSNGKEFVGETVKREWYSPKSKKTYSLLDAPISNVDGSASKFVIFFDITDIKQVQARQKRELDFQRAAAEVARVSLAPESRIYDIAVVINRYGMMLTDSLHGYVAEVDKDSNDMVGHTLTAMMHDGMCNIESGQQKAVFPRGDNGYNALWGHSLNIKEGFYTNNPQKHHSYKGCAPEGHVPIYRFLSVPAKIKDNLIGQITLANAERDYTDEDLDFINRLAHIYAIAIDRKRMEEELKILNTTLETRVAKETETRQKNEQLLIQQSKMAAMGEMLVLIAHQWKQPLNILSIFVQDLKEAYRFGELNDQYINNISDNSMNQILFMSKTMDDFRNFFKPSKDKVIFDVKLAVEELVFLFSKIFTSNGICIGVKEVSSSKLLVVGYPNEFKQVMLNLLNNSRDAIILRKNAETINGKIEIKFDKDETKNEAIISIRDNGGGIPQDVMDRIFEPYYTTKGTEGTGVGLYMSRTIIETNMNGKLTVSNVDGGAEFRIALMCS</sequence>
<evidence type="ECO:0000256" key="1">
    <source>
        <dbReference type="ARBA" id="ARBA00000085"/>
    </source>
</evidence>
<dbReference type="Proteomes" id="UP001196980">
    <property type="component" value="Unassembled WGS sequence"/>
</dbReference>
<evidence type="ECO:0000256" key="6">
    <source>
        <dbReference type="ARBA" id="ARBA00022777"/>
    </source>
</evidence>
<evidence type="ECO:0000256" key="4">
    <source>
        <dbReference type="ARBA" id="ARBA00022679"/>
    </source>
</evidence>
<dbReference type="InterPro" id="IPR003018">
    <property type="entry name" value="GAF"/>
</dbReference>
<evidence type="ECO:0000259" key="11">
    <source>
        <dbReference type="PROSITE" id="PS50112"/>
    </source>
</evidence>
<reference evidence="13 14" key="1">
    <citation type="journal article" date="2020" name="J Geophys Res Biogeosci">
        <title>Magnetotaxis as an Adaptation to Enable Bacterial Shuttling of Microbial Sulfur and Sulfur Cycling Across Aquatic Oxic#Anoxic Interfaces.</title>
        <authorList>
            <person name="Li J."/>
            <person name="Liu P."/>
            <person name="Wang J."/>
            <person name="Roberts A.P."/>
            <person name="Pan Y."/>
        </authorList>
    </citation>
    <scope>NUCLEOTIDE SEQUENCE [LARGE SCALE GENOMIC DNA]</scope>
    <source>
        <strain evidence="13 14">MYR-1_YQ</strain>
    </source>
</reference>
<dbReference type="PANTHER" id="PTHR43065:SF10">
    <property type="entry name" value="PEROXIDE STRESS-ACTIVATED HISTIDINE KINASE MAK3"/>
    <property type="match status" value="1"/>
</dbReference>
<dbReference type="PROSITE" id="PS50109">
    <property type="entry name" value="HIS_KIN"/>
    <property type="match status" value="1"/>
</dbReference>
<evidence type="ECO:0000256" key="7">
    <source>
        <dbReference type="ARBA" id="ARBA00022840"/>
    </source>
</evidence>
<keyword evidence="6" id="KW-0418">Kinase</keyword>
<dbReference type="InterPro" id="IPR000014">
    <property type="entry name" value="PAS"/>
</dbReference>
<protein>
    <recommendedName>
        <fullName evidence="2">histidine kinase</fullName>
        <ecNumber evidence="2">2.7.13.3</ecNumber>
    </recommendedName>
</protein>
<dbReference type="EMBL" id="JABXWD010000056">
    <property type="protein sequence ID" value="MBV6340906.1"/>
    <property type="molecule type" value="Genomic_DNA"/>
</dbReference>
<evidence type="ECO:0000313" key="13">
    <source>
        <dbReference type="EMBL" id="MBV6340906.1"/>
    </source>
</evidence>
<feature type="domain" description="PAS" evidence="11">
    <location>
        <begin position="48"/>
        <end position="119"/>
    </location>
</feature>
<feature type="domain" description="PAS" evidence="11">
    <location>
        <begin position="176"/>
        <end position="251"/>
    </location>
</feature>
<dbReference type="Pfam" id="PF13426">
    <property type="entry name" value="PAS_9"/>
    <property type="match status" value="2"/>
</dbReference>
<evidence type="ECO:0000313" key="14">
    <source>
        <dbReference type="Proteomes" id="UP001196980"/>
    </source>
</evidence>